<proteinExistence type="predicted"/>
<sequence>MKKIIISTAAAAALLSAAVGTAAAGPIQPLSVDAVSAEGSGSDVYPFTPPVTAPQTIHYND</sequence>
<dbReference type="Proteomes" id="UP000192366">
    <property type="component" value="Unassembled WGS sequence"/>
</dbReference>
<gene>
    <name evidence="2" type="ORF">BST17_04690</name>
</gene>
<evidence type="ECO:0008006" key="4">
    <source>
        <dbReference type="Google" id="ProtNLM"/>
    </source>
</evidence>
<dbReference type="EMBL" id="MVHJ01000003">
    <property type="protein sequence ID" value="ORA06267.1"/>
    <property type="molecule type" value="Genomic_DNA"/>
</dbReference>
<evidence type="ECO:0000313" key="3">
    <source>
        <dbReference type="Proteomes" id="UP000192366"/>
    </source>
</evidence>
<name>A0A1W9Z1X7_MYCBA</name>
<dbReference type="STRING" id="564198.BST17_04690"/>
<protein>
    <recommendedName>
        <fullName evidence="4">DUF2613 domain-containing protein</fullName>
    </recommendedName>
</protein>
<dbReference type="RefSeq" id="WP_083055774.1">
    <property type="nucleotide sequence ID" value="NZ_JACKVM010000009.1"/>
</dbReference>
<keyword evidence="3" id="KW-1185">Reference proteome</keyword>
<reference evidence="2 3" key="1">
    <citation type="submission" date="2017-02" db="EMBL/GenBank/DDBJ databases">
        <title>The new phylogeny of genus Mycobacterium.</title>
        <authorList>
            <person name="Tortoli E."/>
            <person name="Trovato A."/>
            <person name="Cirillo D.M."/>
        </authorList>
    </citation>
    <scope>NUCLEOTIDE SEQUENCE [LARGE SCALE GENOMIC DNA]</scope>
    <source>
        <strain evidence="2 3">DSM 45578</strain>
    </source>
</reference>
<evidence type="ECO:0000313" key="2">
    <source>
        <dbReference type="EMBL" id="ORA06267.1"/>
    </source>
</evidence>
<accession>A0A1W9Z1X7</accession>
<evidence type="ECO:0000256" key="1">
    <source>
        <dbReference type="SAM" id="SignalP"/>
    </source>
</evidence>
<feature type="signal peptide" evidence="1">
    <location>
        <begin position="1"/>
        <end position="24"/>
    </location>
</feature>
<comment type="caution">
    <text evidence="2">The sequence shown here is derived from an EMBL/GenBank/DDBJ whole genome shotgun (WGS) entry which is preliminary data.</text>
</comment>
<organism evidence="2 3">
    <name type="scientific">Mycolicibacterium bacteremicum</name>
    <name type="common">Mycobacterium bacteremicum</name>
    <dbReference type="NCBI Taxonomy" id="564198"/>
    <lineage>
        <taxon>Bacteria</taxon>
        <taxon>Bacillati</taxon>
        <taxon>Actinomycetota</taxon>
        <taxon>Actinomycetes</taxon>
        <taxon>Mycobacteriales</taxon>
        <taxon>Mycobacteriaceae</taxon>
        <taxon>Mycolicibacterium</taxon>
    </lineage>
</organism>
<keyword evidence="1" id="KW-0732">Signal</keyword>
<feature type="chain" id="PRO_5038555787" description="DUF2613 domain-containing protein" evidence="1">
    <location>
        <begin position="25"/>
        <end position="61"/>
    </location>
</feature>
<dbReference type="AlphaFoldDB" id="A0A1W9Z1X7"/>